<dbReference type="InterPro" id="IPR023696">
    <property type="entry name" value="Ureohydrolase_dom_sf"/>
</dbReference>
<dbReference type="STRING" id="1931275.BV914_04735"/>
<sequence>MNKIVRYMRLQLRRLLGRQARAAWISHPLFLHYGCGNGHPESADRIKAIEAEVKKQGFWDVFRHADACEVSDSQLALVHPRKYLRFLESVQPQPGKIYRIDDDTVMGSESLAAARYAAGAVVSAVEMVMKGDAYHAFCAIRPPGHHAKSDQAGGFCLINNVAVGVMHAIARFRVQRVAVIDFDVHHGDGTAEIFKDDPRVLFLNSYEQDLFPFPQQQDTEKASAYAVNLAFEQNSGSRDFREAVREQWLPKLSAFKPELVLLSAGFDGHKSDETGRLNLHEADYAWLTHKIIQTASSCKGKIVSVLEGGYTLESLAKSSAAHVYVLAGLGKPECAVIYDQFLKMETGLQR</sequence>
<gene>
    <name evidence="3" type="ORF">BV912_05880</name>
</gene>
<dbReference type="RefSeq" id="WP_085359100.1">
    <property type="nucleotide sequence ID" value="NZ_MTAB01000010.1"/>
</dbReference>
<name>A0A1X3DIR8_9NEIS</name>
<reference evidence="4" key="1">
    <citation type="submission" date="2017-01" db="EMBL/GenBank/DDBJ databases">
        <authorList>
            <person name="Mah S.A."/>
            <person name="Swanson W.J."/>
            <person name="Moy G.W."/>
            <person name="Vacquier V.D."/>
        </authorList>
    </citation>
    <scope>NUCLEOTIDE SEQUENCE [LARGE SCALE GENOMIC DNA]</scope>
    <source>
        <strain evidence="4">124861</strain>
    </source>
</reference>
<feature type="domain" description="Histone deacetylase" evidence="2">
    <location>
        <begin position="39"/>
        <end position="325"/>
    </location>
</feature>
<evidence type="ECO:0000256" key="1">
    <source>
        <dbReference type="ARBA" id="ARBA00005947"/>
    </source>
</evidence>
<dbReference type="Proteomes" id="UP000193303">
    <property type="component" value="Unassembled WGS sequence"/>
</dbReference>
<dbReference type="Pfam" id="PF00850">
    <property type="entry name" value="Hist_deacetyl"/>
    <property type="match status" value="1"/>
</dbReference>
<dbReference type="PANTHER" id="PTHR10625">
    <property type="entry name" value="HISTONE DEACETYLASE HDAC1-RELATED"/>
    <property type="match status" value="1"/>
</dbReference>
<dbReference type="EMBL" id="MTAB01000010">
    <property type="protein sequence ID" value="OSI22052.1"/>
    <property type="molecule type" value="Genomic_DNA"/>
</dbReference>
<proteinExistence type="inferred from homology"/>
<evidence type="ECO:0000313" key="4">
    <source>
        <dbReference type="Proteomes" id="UP000193303"/>
    </source>
</evidence>
<dbReference type="InterPro" id="IPR000286">
    <property type="entry name" value="HDACs"/>
</dbReference>
<dbReference type="CDD" id="cd11599">
    <property type="entry name" value="HDAC_classII_2"/>
    <property type="match status" value="1"/>
</dbReference>
<dbReference type="InterPro" id="IPR023801">
    <property type="entry name" value="His_deacetylse_dom"/>
</dbReference>
<organism evidence="3 4">
    <name type="scientific">Neisseria dumasiana</name>
    <dbReference type="NCBI Taxonomy" id="1931275"/>
    <lineage>
        <taxon>Bacteria</taxon>
        <taxon>Pseudomonadati</taxon>
        <taxon>Pseudomonadota</taxon>
        <taxon>Betaproteobacteria</taxon>
        <taxon>Neisseriales</taxon>
        <taxon>Neisseriaceae</taxon>
        <taxon>Neisseria</taxon>
    </lineage>
</organism>
<dbReference type="AlphaFoldDB" id="A0A1X3DIR8"/>
<accession>A0A1X3DIR8</accession>
<dbReference type="GO" id="GO:0004407">
    <property type="term" value="F:histone deacetylase activity"/>
    <property type="evidence" value="ECO:0007669"/>
    <property type="project" value="TreeGrafter"/>
</dbReference>
<dbReference type="OrthoDB" id="9808367at2"/>
<dbReference type="PRINTS" id="PR01270">
    <property type="entry name" value="HDASUPER"/>
</dbReference>
<evidence type="ECO:0000259" key="2">
    <source>
        <dbReference type="Pfam" id="PF00850"/>
    </source>
</evidence>
<dbReference type="PANTHER" id="PTHR10625:SF10">
    <property type="entry name" value="HISTONE DEACETYLASE HDAC1"/>
    <property type="match status" value="1"/>
</dbReference>
<evidence type="ECO:0000313" key="3">
    <source>
        <dbReference type="EMBL" id="OSI22052.1"/>
    </source>
</evidence>
<protein>
    <submittedName>
        <fullName evidence="3">Deacetylase</fullName>
    </submittedName>
</protein>
<comment type="caution">
    <text evidence="3">The sequence shown here is derived from an EMBL/GenBank/DDBJ whole genome shotgun (WGS) entry which is preliminary data.</text>
</comment>
<dbReference type="InterPro" id="IPR037138">
    <property type="entry name" value="His_deacetylse_dom_sf"/>
</dbReference>
<dbReference type="Gene3D" id="3.40.800.20">
    <property type="entry name" value="Histone deacetylase domain"/>
    <property type="match status" value="1"/>
</dbReference>
<dbReference type="SUPFAM" id="SSF52768">
    <property type="entry name" value="Arginase/deacetylase"/>
    <property type="match status" value="1"/>
</dbReference>
<comment type="similarity">
    <text evidence="1">Belongs to the histone deacetylase family.</text>
</comment>
<dbReference type="GO" id="GO:0040029">
    <property type="term" value="P:epigenetic regulation of gene expression"/>
    <property type="evidence" value="ECO:0007669"/>
    <property type="project" value="TreeGrafter"/>
</dbReference>